<evidence type="ECO:0008006" key="4">
    <source>
        <dbReference type="Google" id="ProtNLM"/>
    </source>
</evidence>
<evidence type="ECO:0000256" key="1">
    <source>
        <dbReference type="SAM" id="SignalP"/>
    </source>
</evidence>
<protein>
    <recommendedName>
        <fullName evidence="4">Lipocalin-like domain-containing protein</fullName>
    </recommendedName>
</protein>
<organism evidence="2 3">
    <name type="scientific">Vibrio ulleungensis</name>
    <dbReference type="NCBI Taxonomy" id="2807619"/>
    <lineage>
        <taxon>Bacteria</taxon>
        <taxon>Pseudomonadati</taxon>
        <taxon>Pseudomonadota</taxon>
        <taxon>Gammaproteobacteria</taxon>
        <taxon>Vibrionales</taxon>
        <taxon>Vibrionaceae</taxon>
        <taxon>Vibrio</taxon>
    </lineage>
</organism>
<evidence type="ECO:0000313" key="2">
    <source>
        <dbReference type="EMBL" id="MBM7038224.1"/>
    </source>
</evidence>
<evidence type="ECO:0000313" key="3">
    <source>
        <dbReference type="Proteomes" id="UP000809621"/>
    </source>
</evidence>
<name>A0ABS2HMF0_9VIBR</name>
<dbReference type="Proteomes" id="UP000809621">
    <property type="component" value="Unassembled WGS sequence"/>
</dbReference>
<proteinExistence type="predicted"/>
<dbReference type="EMBL" id="JAFEUM010000009">
    <property type="protein sequence ID" value="MBM7038224.1"/>
    <property type="molecule type" value="Genomic_DNA"/>
</dbReference>
<feature type="signal peptide" evidence="1">
    <location>
        <begin position="1"/>
        <end position="18"/>
    </location>
</feature>
<dbReference type="RefSeq" id="WP_205159693.1">
    <property type="nucleotide sequence ID" value="NZ_JAFEUM010000009.1"/>
</dbReference>
<comment type="caution">
    <text evidence="2">The sequence shown here is derived from an EMBL/GenBank/DDBJ whole genome shotgun (WGS) entry which is preliminary data.</text>
</comment>
<keyword evidence="3" id="KW-1185">Reference proteome</keyword>
<keyword evidence="1" id="KW-0732">Signal</keyword>
<accession>A0ABS2HMF0</accession>
<reference evidence="2 3" key="1">
    <citation type="submission" date="2021-02" db="EMBL/GenBank/DDBJ databases">
        <authorList>
            <person name="Park J.-S."/>
        </authorList>
    </citation>
    <scope>NUCLEOTIDE SEQUENCE [LARGE SCALE GENOMIC DNA]</scope>
    <source>
        <strain evidence="2 3">188UL20-2</strain>
    </source>
</reference>
<gene>
    <name evidence="2" type="ORF">JQC93_17660</name>
</gene>
<sequence length="147" mass="16711">MKYYILLLLILSSLSVRANGTNDENPIIGTWKCYDHGLERSMFSVASYSSNTFHQKIQSSVMIVSTGEVLTFETTVSGKWNYAEDRLEHTIEAKDISASNELSEKYLAIVKEDLNINSTSVSHLHSLEDRTMKLRNSRAGFTYCFKQ</sequence>
<feature type="chain" id="PRO_5045363035" description="Lipocalin-like domain-containing protein" evidence="1">
    <location>
        <begin position="19"/>
        <end position="147"/>
    </location>
</feature>